<protein>
    <submittedName>
        <fullName evidence="1">Uncharacterized protein</fullName>
    </submittedName>
</protein>
<dbReference type="EMBL" id="JAQFWP010000024">
    <property type="protein sequence ID" value="MDA2805706.1"/>
    <property type="molecule type" value="Genomic_DNA"/>
</dbReference>
<organism evidence="1 2">
    <name type="scientific">Nocardiopsis suaedae</name>
    <dbReference type="NCBI Taxonomy" id="3018444"/>
    <lineage>
        <taxon>Bacteria</taxon>
        <taxon>Bacillati</taxon>
        <taxon>Actinomycetota</taxon>
        <taxon>Actinomycetes</taxon>
        <taxon>Streptosporangiales</taxon>
        <taxon>Nocardiopsidaceae</taxon>
        <taxon>Nocardiopsis</taxon>
    </lineage>
</organism>
<sequence length="110" mass="11230">MATLSVQEAPVSGLAAVVWTAAAAGGDEAPTGRDLVLLVNNTDTASHTLTVVTPGTVDGIGLEDVTVGVAAGDVAVVPLREVYRDSSTRRAALSLDAETGVEYALVRLPW</sequence>
<name>A0ABT4TLX4_9ACTN</name>
<gene>
    <name evidence="1" type="ORF">O4U47_14400</name>
</gene>
<dbReference type="Proteomes" id="UP001165685">
    <property type="component" value="Unassembled WGS sequence"/>
</dbReference>
<accession>A0ABT4TLX4</accession>
<evidence type="ECO:0000313" key="1">
    <source>
        <dbReference type="EMBL" id="MDA2805706.1"/>
    </source>
</evidence>
<reference evidence="1" key="1">
    <citation type="submission" date="2023-01" db="EMBL/GenBank/DDBJ databases">
        <title>Draft genome sequence of Nocardiopsis sp. LSu2-4 isolated from halophytes.</title>
        <authorList>
            <person name="Duangmal K."/>
            <person name="Chantavorakit T."/>
        </authorList>
    </citation>
    <scope>NUCLEOTIDE SEQUENCE</scope>
    <source>
        <strain evidence="1">LSu2-4</strain>
    </source>
</reference>
<evidence type="ECO:0000313" key="2">
    <source>
        <dbReference type="Proteomes" id="UP001165685"/>
    </source>
</evidence>
<proteinExistence type="predicted"/>
<dbReference type="RefSeq" id="WP_270678359.1">
    <property type="nucleotide sequence ID" value="NZ_JAQFWP010000024.1"/>
</dbReference>
<comment type="caution">
    <text evidence="1">The sequence shown here is derived from an EMBL/GenBank/DDBJ whole genome shotgun (WGS) entry which is preliminary data.</text>
</comment>
<keyword evidence="2" id="KW-1185">Reference proteome</keyword>